<sequence>MLVSREKAPLYLQKQHILSSYLHGGTHREAAKRTLFSLTNETLNAWTTICSFILVNVHFYKARWGLSREEVYTPEAWVAVQLFYISGVLHAPFSLSCSLWVGLSMESRDFWRQLDVFTIFTASVFRGGAIAWFVFSKTAYRLYITALLADYLFCITSTMILRRIKDIPRRELVWDIAGICAGYMFPMIFARTYQRNGSLGRLTLFTLTY</sequence>
<keyword evidence="3" id="KW-1185">Reference proteome</keyword>
<evidence type="ECO:0000313" key="3">
    <source>
        <dbReference type="Proteomes" id="UP001491310"/>
    </source>
</evidence>
<dbReference type="EMBL" id="JALJOT010000006">
    <property type="protein sequence ID" value="KAK9909720.1"/>
    <property type="molecule type" value="Genomic_DNA"/>
</dbReference>
<feature type="transmembrane region" description="Helical" evidence="1">
    <location>
        <begin position="172"/>
        <end position="193"/>
    </location>
</feature>
<protein>
    <recommendedName>
        <fullName evidence="4">Post-GPI attachment to proteins factor 3</fullName>
    </recommendedName>
</protein>
<comment type="caution">
    <text evidence="2">The sequence shown here is derived from an EMBL/GenBank/DDBJ whole genome shotgun (WGS) entry which is preliminary data.</text>
</comment>
<keyword evidence="1" id="KW-0812">Transmembrane</keyword>
<feature type="transmembrane region" description="Helical" evidence="1">
    <location>
        <begin position="140"/>
        <end position="160"/>
    </location>
</feature>
<feature type="transmembrane region" description="Helical" evidence="1">
    <location>
        <begin position="82"/>
        <end position="102"/>
    </location>
</feature>
<evidence type="ECO:0000313" key="2">
    <source>
        <dbReference type="EMBL" id="KAK9909720.1"/>
    </source>
</evidence>
<gene>
    <name evidence="2" type="ORF">WJX75_006581</name>
</gene>
<keyword evidence="1" id="KW-0472">Membrane</keyword>
<keyword evidence="1" id="KW-1133">Transmembrane helix</keyword>
<reference evidence="2 3" key="1">
    <citation type="journal article" date="2024" name="Nat. Commun.">
        <title>Phylogenomics reveals the evolutionary origins of lichenization in chlorophyte algae.</title>
        <authorList>
            <person name="Puginier C."/>
            <person name="Libourel C."/>
            <person name="Otte J."/>
            <person name="Skaloud P."/>
            <person name="Haon M."/>
            <person name="Grisel S."/>
            <person name="Petersen M."/>
            <person name="Berrin J.G."/>
            <person name="Delaux P.M."/>
            <person name="Dal Grande F."/>
            <person name="Keller J."/>
        </authorList>
    </citation>
    <scope>NUCLEOTIDE SEQUENCE [LARGE SCALE GENOMIC DNA]</scope>
    <source>
        <strain evidence="2 3">SAG 216-7</strain>
    </source>
</reference>
<proteinExistence type="predicted"/>
<evidence type="ECO:0000256" key="1">
    <source>
        <dbReference type="SAM" id="Phobius"/>
    </source>
</evidence>
<dbReference type="Proteomes" id="UP001491310">
    <property type="component" value="Unassembled WGS sequence"/>
</dbReference>
<feature type="transmembrane region" description="Helical" evidence="1">
    <location>
        <begin position="114"/>
        <end position="134"/>
    </location>
</feature>
<feature type="transmembrane region" description="Helical" evidence="1">
    <location>
        <begin position="43"/>
        <end position="62"/>
    </location>
</feature>
<organism evidence="2 3">
    <name type="scientific">Coccomyxa subellipsoidea</name>
    <dbReference type="NCBI Taxonomy" id="248742"/>
    <lineage>
        <taxon>Eukaryota</taxon>
        <taxon>Viridiplantae</taxon>
        <taxon>Chlorophyta</taxon>
        <taxon>core chlorophytes</taxon>
        <taxon>Trebouxiophyceae</taxon>
        <taxon>Trebouxiophyceae incertae sedis</taxon>
        <taxon>Coccomyxaceae</taxon>
        <taxon>Coccomyxa</taxon>
    </lineage>
</organism>
<evidence type="ECO:0008006" key="4">
    <source>
        <dbReference type="Google" id="ProtNLM"/>
    </source>
</evidence>
<name>A0ABR2YSY8_9CHLO</name>
<accession>A0ABR2YSY8</accession>